<dbReference type="EMBL" id="CP012526">
    <property type="protein sequence ID" value="ALC45934.1"/>
    <property type="molecule type" value="Genomic_DNA"/>
</dbReference>
<protein>
    <submittedName>
        <fullName evidence="3">CG5902</fullName>
    </submittedName>
</protein>
<organism evidence="3 4">
    <name type="scientific">Drosophila busckii</name>
    <name type="common">Fruit fly</name>
    <dbReference type="NCBI Taxonomy" id="30019"/>
    <lineage>
        <taxon>Eukaryota</taxon>
        <taxon>Metazoa</taxon>
        <taxon>Ecdysozoa</taxon>
        <taxon>Arthropoda</taxon>
        <taxon>Hexapoda</taxon>
        <taxon>Insecta</taxon>
        <taxon>Pterygota</taxon>
        <taxon>Neoptera</taxon>
        <taxon>Endopterygota</taxon>
        <taxon>Diptera</taxon>
        <taxon>Brachycera</taxon>
        <taxon>Muscomorpha</taxon>
        <taxon>Ephydroidea</taxon>
        <taxon>Drosophilidae</taxon>
        <taxon>Drosophila</taxon>
    </lineage>
</organism>
<dbReference type="InterPro" id="IPR002733">
    <property type="entry name" value="AMMECR1_domain"/>
</dbReference>
<dbReference type="SUPFAM" id="SSF143447">
    <property type="entry name" value="AMMECR1-like"/>
    <property type="match status" value="1"/>
</dbReference>
<keyword evidence="4" id="KW-1185">Reference proteome</keyword>
<feature type="compositionally biased region" description="Low complexity" evidence="1">
    <location>
        <begin position="1"/>
        <end position="10"/>
    </location>
</feature>
<dbReference type="Gene3D" id="3.30.700.20">
    <property type="entry name" value="Hypothetical protein ph0010, domain 1"/>
    <property type="match status" value="1"/>
</dbReference>
<dbReference type="OMA" id="LFITWNK"/>
<reference evidence="3 4" key="1">
    <citation type="submission" date="2015-08" db="EMBL/GenBank/DDBJ databases">
        <title>Ancestral chromatin configuration constrains chromatin evolution on differentiating sex chromosomes in Drosophila.</title>
        <authorList>
            <person name="Zhou Q."/>
            <person name="Bachtrog D."/>
        </authorList>
    </citation>
    <scope>NUCLEOTIDE SEQUENCE [LARGE SCALE GENOMIC DNA]</scope>
    <source>
        <tissue evidence="3">Whole larvae</tissue>
    </source>
</reference>
<feature type="region of interest" description="Disordered" evidence="1">
    <location>
        <begin position="1"/>
        <end position="44"/>
    </location>
</feature>
<dbReference type="InterPro" id="IPR036071">
    <property type="entry name" value="AMMECR1_dom_sf"/>
</dbReference>
<dbReference type="SMR" id="A0A0M4EHN6"/>
<dbReference type="PROSITE" id="PS51112">
    <property type="entry name" value="AMMECR1"/>
    <property type="match status" value="1"/>
</dbReference>
<dbReference type="InterPro" id="IPR027485">
    <property type="entry name" value="AMMECR1_N"/>
</dbReference>
<proteinExistence type="predicted"/>
<dbReference type="FunFam" id="3.30.700.20:FF:000001">
    <property type="entry name" value="AMME syndrome candidate gene 1"/>
    <property type="match status" value="1"/>
</dbReference>
<feature type="domain" description="AMMECR1" evidence="2">
    <location>
        <begin position="61"/>
        <end position="255"/>
    </location>
</feature>
<sequence>MSNSNYNNHQQPHHNHNNYQQQQQQPHHSNSNGDDRHGEYHQQQQSVHYAQPYMNGHVIKIKPLDNVAVPDMCLFCFEVLDCELNNIDGPTTPMFSNDAYPLFVTWKIGRDKRLRGCIGTFSAMELHNGLREYALTSAFKDSRFAPISRDELPKLTVSVSILQNFEEAQGHLDWQLGVHGIRIEFLTERGLKRTATYLPQVATEQGWDQLQTIDSLLRKGGYRATITQELRKSIKLTRYRSQEIQMHYKEYREHCERRGVPYGKVQC</sequence>
<dbReference type="STRING" id="30019.A0A0M4EHN6"/>
<dbReference type="Proteomes" id="UP000494163">
    <property type="component" value="Chromosome 3R"/>
</dbReference>
<dbReference type="NCBIfam" id="TIGR00296">
    <property type="entry name" value="TIGR00296 family protein"/>
    <property type="match status" value="1"/>
</dbReference>
<evidence type="ECO:0000313" key="3">
    <source>
        <dbReference type="EMBL" id="ALC45934.1"/>
    </source>
</evidence>
<dbReference type="PANTHER" id="PTHR13016">
    <property type="entry name" value="AMMECR1 HOMOLOG"/>
    <property type="match status" value="1"/>
</dbReference>
<dbReference type="AlphaFoldDB" id="A0A0M4EHN6"/>
<evidence type="ECO:0000313" key="4">
    <source>
        <dbReference type="Proteomes" id="UP000494163"/>
    </source>
</evidence>
<dbReference type="InterPro" id="IPR023473">
    <property type="entry name" value="AMMECR1"/>
</dbReference>
<gene>
    <name evidence="3" type="ORF">Dbus_chr3Rg684</name>
</gene>
<accession>A0A0M4EHN6</accession>
<evidence type="ECO:0000256" key="1">
    <source>
        <dbReference type="SAM" id="MobiDB-lite"/>
    </source>
</evidence>
<evidence type="ECO:0000259" key="2">
    <source>
        <dbReference type="PROSITE" id="PS51112"/>
    </source>
</evidence>
<dbReference type="OrthoDB" id="24630at2759"/>
<feature type="compositionally biased region" description="Low complexity" evidence="1">
    <location>
        <begin position="17"/>
        <end position="32"/>
    </location>
</feature>
<dbReference type="PANTHER" id="PTHR13016:SF0">
    <property type="entry name" value="AMME SYNDROME CANDIDATE GENE 1 PROTEIN"/>
    <property type="match status" value="1"/>
</dbReference>
<name>A0A0M4EHN6_DROBS</name>
<dbReference type="Pfam" id="PF01871">
    <property type="entry name" value="AMMECR1"/>
    <property type="match status" value="1"/>
</dbReference>